<reference key="2">
    <citation type="submission" date="2011-10" db="EMBL/GenBank/DDBJ databases">
        <title>The genome and transcriptome sequence of Clonorchis sinensis provide insights into the carcinogenic liver fluke.</title>
        <authorList>
            <person name="Wang X."/>
            <person name="Huang Y."/>
            <person name="Chen W."/>
            <person name="Liu H."/>
            <person name="Guo L."/>
            <person name="Chen Y."/>
            <person name="Luo F."/>
            <person name="Zhou W."/>
            <person name="Sun J."/>
            <person name="Mao Q."/>
            <person name="Liang P."/>
            <person name="Zhou C."/>
            <person name="Tian Y."/>
            <person name="Men J."/>
            <person name="Lv X."/>
            <person name="Huang L."/>
            <person name="Zhou J."/>
            <person name="Hu Y."/>
            <person name="Li R."/>
            <person name="Zhang F."/>
            <person name="Lei H."/>
            <person name="Li X."/>
            <person name="Hu X."/>
            <person name="Liang C."/>
            <person name="Xu J."/>
            <person name="Wu Z."/>
            <person name="Yu X."/>
        </authorList>
    </citation>
    <scope>NUCLEOTIDE SEQUENCE</scope>
    <source>
        <strain>Henan</strain>
    </source>
</reference>
<dbReference type="InterPro" id="IPR050511">
    <property type="entry name" value="AMPK_gamma/SDS23_families"/>
</dbReference>
<dbReference type="InterPro" id="IPR046342">
    <property type="entry name" value="CBS_dom_sf"/>
</dbReference>
<dbReference type="Proteomes" id="UP000008909">
    <property type="component" value="Unassembled WGS sequence"/>
</dbReference>
<dbReference type="GO" id="GO:0019901">
    <property type="term" value="F:protein kinase binding"/>
    <property type="evidence" value="ECO:0007669"/>
    <property type="project" value="TreeGrafter"/>
</dbReference>
<feature type="domain" description="CBS" evidence="6">
    <location>
        <begin position="142"/>
        <end position="200"/>
    </location>
</feature>
<evidence type="ECO:0000256" key="2">
    <source>
        <dbReference type="ARBA" id="ARBA00022737"/>
    </source>
</evidence>
<evidence type="ECO:0000256" key="3">
    <source>
        <dbReference type="ARBA" id="ARBA00023122"/>
    </source>
</evidence>
<comment type="subunit">
    <text evidence="4">AMPK is a heterotrimer of an alpha catalytic subunit (PRKAA1 or PRKAA2), a beta (PRKAB1 or PRKAB2) and a gamma non-catalytic subunits (PRKAG1, PRKAG2 or PRKAG3). Interacts with FNIP1 and FNIP2.</text>
</comment>
<evidence type="ECO:0000313" key="8">
    <source>
        <dbReference type="Proteomes" id="UP000008909"/>
    </source>
</evidence>
<dbReference type="GO" id="GO:0005634">
    <property type="term" value="C:nucleus"/>
    <property type="evidence" value="ECO:0007669"/>
    <property type="project" value="TreeGrafter"/>
</dbReference>
<keyword evidence="2" id="KW-0677">Repeat</keyword>
<evidence type="ECO:0000256" key="5">
    <source>
        <dbReference type="PROSITE-ProRule" id="PRU00703"/>
    </source>
</evidence>
<organism evidence="7 8">
    <name type="scientific">Clonorchis sinensis</name>
    <name type="common">Chinese liver fluke</name>
    <dbReference type="NCBI Taxonomy" id="79923"/>
    <lineage>
        <taxon>Eukaryota</taxon>
        <taxon>Metazoa</taxon>
        <taxon>Spiralia</taxon>
        <taxon>Lophotrochozoa</taxon>
        <taxon>Platyhelminthes</taxon>
        <taxon>Trematoda</taxon>
        <taxon>Digenea</taxon>
        <taxon>Opisthorchiida</taxon>
        <taxon>Opisthorchiata</taxon>
        <taxon>Opisthorchiidae</taxon>
        <taxon>Clonorchis</taxon>
    </lineage>
</organism>
<dbReference type="GO" id="GO:0005737">
    <property type="term" value="C:cytoplasm"/>
    <property type="evidence" value="ECO:0007669"/>
    <property type="project" value="TreeGrafter"/>
</dbReference>
<dbReference type="GO" id="GO:0016208">
    <property type="term" value="F:AMP binding"/>
    <property type="evidence" value="ECO:0007669"/>
    <property type="project" value="TreeGrafter"/>
</dbReference>
<comment type="similarity">
    <text evidence="1">Belongs to the 5'-AMP-activated protein kinase gamma subunit family.</text>
</comment>
<proteinExistence type="inferred from homology"/>
<reference evidence="7" key="1">
    <citation type="journal article" date="2011" name="Genome Biol.">
        <title>The draft genome of the carcinogenic human liver fluke Clonorchis sinensis.</title>
        <authorList>
            <person name="Wang X."/>
            <person name="Chen W."/>
            <person name="Huang Y."/>
            <person name="Sun J."/>
            <person name="Men J."/>
            <person name="Liu H."/>
            <person name="Luo F."/>
            <person name="Guo L."/>
            <person name="Lv X."/>
            <person name="Deng C."/>
            <person name="Zhou C."/>
            <person name="Fan Y."/>
            <person name="Li X."/>
            <person name="Huang L."/>
            <person name="Hu Y."/>
            <person name="Liang C."/>
            <person name="Hu X."/>
            <person name="Xu J."/>
            <person name="Yu X."/>
        </authorList>
    </citation>
    <scope>NUCLEOTIDE SEQUENCE [LARGE SCALE GENOMIC DNA]</scope>
    <source>
        <strain evidence="7">Henan</strain>
    </source>
</reference>
<evidence type="ECO:0000313" key="7">
    <source>
        <dbReference type="EMBL" id="GAA55674.1"/>
    </source>
</evidence>
<dbReference type="PANTHER" id="PTHR13780">
    <property type="entry name" value="AMP-ACTIVATED PROTEIN KINASE, GAMMA REGULATORY SUBUNIT"/>
    <property type="match status" value="1"/>
</dbReference>
<keyword evidence="7" id="KW-0418">Kinase</keyword>
<dbReference type="GO" id="GO:0031588">
    <property type="term" value="C:nucleotide-activated protein kinase complex"/>
    <property type="evidence" value="ECO:0007669"/>
    <property type="project" value="TreeGrafter"/>
</dbReference>
<evidence type="ECO:0000259" key="6">
    <source>
        <dbReference type="PROSITE" id="PS51371"/>
    </source>
</evidence>
<name>G7YRU4_CLOSI</name>
<dbReference type="PROSITE" id="PS51371">
    <property type="entry name" value="CBS"/>
    <property type="match status" value="1"/>
</dbReference>
<dbReference type="PANTHER" id="PTHR13780:SF35">
    <property type="entry name" value="LD22662P"/>
    <property type="match status" value="1"/>
</dbReference>
<dbReference type="AlphaFoldDB" id="G7YRU4"/>
<dbReference type="InterPro" id="IPR000644">
    <property type="entry name" value="CBS_dom"/>
</dbReference>
<dbReference type="SUPFAM" id="SSF54631">
    <property type="entry name" value="CBS-domain pair"/>
    <property type="match status" value="1"/>
</dbReference>
<protein>
    <submittedName>
        <fullName evidence="7">5'-AMP-activated protein kinase regulatory gamma subunit</fullName>
    </submittedName>
</protein>
<evidence type="ECO:0000256" key="4">
    <source>
        <dbReference type="ARBA" id="ARBA00025878"/>
    </source>
</evidence>
<dbReference type="Gene3D" id="3.10.580.10">
    <property type="entry name" value="CBS-domain"/>
    <property type="match status" value="1"/>
</dbReference>
<dbReference type="EMBL" id="DF144061">
    <property type="protein sequence ID" value="GAA55674.1"/>
    <property type="molecule type" value="Genomic_DNA"/>
</dbReference>
<dbReference type="GO" id="GO:0016301">
    <property type="term" value="F:kinase activity"/>
    <property type="evidence" value="ECO:0007669"/>
    <property type="project" value="UniProtKB-KW"/>
</dbReference>
<keyword evidence="7" id="KW-0808">Transferase</keyword>
<keyword evidence="8" id="KW-1185">Reference proteome</keyword>
<gene>
    <name evidence="7" type="ORF">CLF_108667</name>
</gene>
<evidence type="ECO:0000256" key="1">
    <source>
        <dbReference type="ARBA" id="ARBA00006750"/>
    </source>
</evidence>
<dbReference type="SMART" id="SM00116">
    <property type="entry name" value="CBS"/>
    <property type="match status" value="1"/>
</dbReference>
<accession>G7YRU4</accession>
<dbReference type="GO" id="GO:0019887">
    <property type="term" value="F:protein kinase regulator activity"/>
    <property type="evidence" value="ECO:0007669"/>
    <property type="project" value="TreeGrafter"/>
</dbReference>
<keyword evidence="3 5" id="KW-0129">CBS domain</keyword>
<dbReference type="Pfam" id="PF00571">
    <property type="entry name" value="CBS"/>
    <property type="match status" value="1"/>
</dbReference>
<sequence>MIKTYVTLKMNCVHSVYSSKLRIAVRIKKDKWKLQQVIDNILVVRGLHLRTYRLGHSGLGEVAPTQNGRSLRSLRQRLDAESRCSSILKGQLLHVSAIVTAYTLSNEGFGMSYSHVTVARRHSLSKAPYLCQTLEELSLGTYASEVHVIRTDTTVIAALHLFLRHQISCLPVIDEHGRLTDLYSKFDVFSTAIRMRHQAVERDESQQVSFKDGAYQAKLIETRSTYARQPSTKESRVYSFKLVLAKISRRAYRDLARSMHVATGYGDWNLAVTRSYNRLDITVYDALAFHRSNRQIIPRIYTRMITVHPFGETQNPWAYFDPLNHLRHMTETYSFSVLEKKNMSSNASSHFMDVWLQLYCQMKATILYACSLTLDVAQCLRRELTDRKSVVRIRHLNLHHSGLGLGNLAVSQPSCFPRVSSQPGIARVLQLDRRHHHRSHRLNSFDILIL</sequence>